<evidence type="ECO:0000256" key="2">
    <source>
        <dbReference type="PROSITE-ProRule" id="PRU00358"/>
    </source>
</evidence>
<dbReference type="EMBL" id="ML170157">
    <property type="protein sequence ID" value="TDL28466.1"/>
    <property type="molecule type" value="Genomic_DNA"/>
</dbReference>
<sequence length="398" mass="43181">MAPAISDYEAQRLKNIENNKALLQSIGLTNLFPTNKAVKAKPPPRKRKTPPAEVDSPQSDRRKSVRLDPDVSLLNEDGVRRSLRNAGKKVDYNAEQDRSVRSVGISKGRADAMGSEPRSVNKRLHDPKQFGHIPGIPVGSWWETREACSLDAVHAPWVAGISGSPKGAYSVALSGGYDDDVDLGYAFTYTGSGGRDLKGTKDKPKNLRTAPQSSDQTFENSFNKALKISAETKRPIRVIRGFKLQSQYAPSEGYRYDGLYTVEKAWTEKGLNPQGYLVCKFAFKRLEGQPAIPERDLEAEANERDAQDDGTSDAENGGQSESETSGAEEPPTNGNMKHPAPDTSDPPTEKKSAVVAENSATLVSDGEAKSALVDNADADVDAEGEADADGELEMEEEK</sequence>
<feature type="region of interest" description="Disordered" evidence="3">
    <location>
        <begin position="105"/>
        <end position="128"/>
    </location>
</feature>
<reference evidence="5 6" key="1">
    <citation type="submission" date="2018-06" db="EMBL/GenBank/DDBJ databases">
        <title>A transcriptomic atlas of mushroom development highlights an independent origin of complex multicellularity.</title>
        <authorList>
            <consortium name="DOE Joint Genome Institute"/>
            <person name="Krizsan K."/>
            <person name="Almasi E."/>
            <person name="Merenyi Z."/>
            <person name="Sahu N."/>
            <person name="Viragh M."/>
            <person name="Koszo T."/>
            <person name="Mondo S."/>
            <person name="Kiss B."/>
            <person name="Balint B."/>
            <person name="Kues U."/>
            <person name="Barry K."/>
            <person name="Hegedus J.C."/>
            <person name="Henrissat B."/>
            <person name="Johnson J."/>
            <person name="Lipzen A."/>
            <person name="Ohm R."/>
            <person name="Nagy I."/>
            <person name="Pangilinan J."/>
            <person name="Yan J."/>
            <person name="Xiong Y."/>
            <person name="Grigoriev I.V."/>
            <person name="Hibbett D.S."/>
            <person name="Nagy L.G."/>
        </authorList>
    </citation>
    <scope>NUCLEOTIDE SEQUENCE [LARGE SCALE GENOMIC DNA]</scope>
    <source>
        <strain evidence="5 6">SZMC22713</strain>
    </source>
</reference>
<dbReference type="Gene3D" id="2.30.280.10">
    <property type="entry name" value="SRA-YDG"/>
    <property type="match status" value="1"/>
</dbReference>
<evidence type="ECO:0000313" key="6">
    <source>
        <dbReference type="Proteomes" id="UP000294933"/>
    </source>
</evidence>
<dbReference type="AlphaFoldDB" id="A0A4Y7QM84"/>
<dbReference type="Pfam" id="PF02182">
    <property type="entry name" value="SAD_SRA"/>
    <property type="match status" value="1"/>
</dbReference>
<dbReference type="PANTHER" id="PTHR14140">
    <property type="entry name" value="E3 UBIQUITIN-PROTEIN LIGASE UHRF-RELATED"/>
    <property type="match status" value="1"/>
</dbReference>
<feature type="region of interest" description="Disordered" evidence="3">
    <location>
        <begin position="197"/>
        <end position="218"/>
    </location>
</feature>
<dbReference type="SMART" id="SM00466">
    <property type="entry name" value="SRA"/>
    <property type="match status" value="1"/>
</dbReference>
<keyword evidence="6" id="KW-1185">Reference proteome</keyword>
<dbReference type="GO" id="GO:0016567">
    <property type="term" value="P:protein ubiquitination"/>
    <property type="evidence" value="ECO:0007669"/>
    <property type="project" value="TreeGrafter"/>
</dbReference>
<proteinExistence type="predicted"/>
<feature type="compositionally biased region" description="Basic and acidic residues" evidence="3">
    <location>
        <begin position="294"/>
        <end position="307"/>
    </location>
</feature>
<dbReference type="OrthoDB" id="2270193at2759"/>
<dbReference type="InterPro" id="IPR003105">
    <property type="entry name" value="SRA_YDG"/>
</dbReference>
<evidence type="ECO:0000259" key="4">
    <source>
        <dbReference type="PROSITE" id="PS51015"/>
    </source>
</evidence>
<comment type="subcellular location">
    <subcellularLocation>
        <location evidence="2">Nucleus</location>
    </subcellularLocation>
</comment>
<feature type="region of interest" description="Disordered" evidence="3">
    <location>
        <begin position="33"/>
        <end position="64"/>
    </location>
</feature>
<accession>A0A4Y7QM84</accession>
<feature type="compositionally biased region" description="Acidic residues" evidence="3">
    <location>
        <begin position="376"/>
        <end position="398"/>
    </location>
</feature>
<dbReference type="InterPro" id="IPR036987">
    <property type="entry name" value="SRA-YDG_sf"/>
</dbReference>
<protein>
    <recommendedName>
        <fullName evidence="4">YDG domain-containing protein</fullName>
    </recommendedName>
</protein>
<feature type="compositionally biased region" description="Polar residues" evidence="3">
    <location>
        <begin position="209"/>
        <end position="218"/>
    </location>
</feature>
<dbReference type="Proteomes" id="UP000294933">
    <property type="component" value="Unassembled WGS sequence"/>
</dbReference>
<gene>
    <name evidence="5" type="ORF">BD410DRAFT_224072</name>
</gene>
<dbReference type="PANTHER" id="PTHR14140:SF27">
    <property type="entry name" value="OS04G0289800 PROTEIN"/>
    <property type="match status" value="1"/>
</dbReference>
<dbReference type="FunFam" id="2.30.280.10:FF:000005">
    <property type="entry name" value="E3 ubiquitin-protein ligase UHRF1"/>
    <property type="match status" value="1"/>
</dbReference>
<dbReference type="InterPro" id="IPR045134">
    <property type="entry name" value="UHRF1/2-like"/>
</dbReference>
<dbReference type="GO" id="GO:0044027">
    <property type="term" value="P:negative regulation of gene expression via chromosomal CpG island methylation"/>
    <property type="evidence" value="ECO:0007669"/>
    <property type="project" value="TreeGrafter"/>
</dbReference>
<dbReference type="VEuPathDB" id="FungiDB:BD410DRAFT_224072"/>
<feature type="domain" description="YDG" evidence="4">
    <location>
        <begin position="131"/>
        <end position="285"/>
    </location>
</feature>
<dbReference type="GO" id="GO:0005634">
    <property type="term" value="C:nucleus"/>
    <property type="evidence" value="ECO:0007669"/>
    <property type="project" value="UniProtKB-SubCell"/>
</dbReference>
<feature type="compositionally biased region" description="Basic residues" evidence="3">
    <location>
        <begin position="38"/>
        <end position="49"/>
    </location>
</feature>
<organism evidence="5 6">
    <name type="scientific">Rickenella mellea</name>
    <dbReference type="NCBI Taxonomy" id="50990"/>
    <lineage>
        <taxon>Eukaryota</taxon>
        <taxon>Fungi</taxon>
        <taxon>Dikarya</taxon>
        <taxon>Basidiomycota</taxon>
        <taxon>Agaricomycotina</taxon>
        <taxon>Agaricomycetes</taxon>
        <taxon>Hymenochaetales</taxon>
        <taxon>Rickenellaceae</taxon>
        <taxon>Rickenella</taxon>
    </lineage>
</organism>
<name>A0A4Y7QM84_9AGAM</name>
<dbReference type="InterPro" id="IPR015947">
    <property type="entry name" value="PUA-like_sf"/>
</dbReference>
<dbReference type="SUPFAM" id="SSF88697">
    <property type="entry name" value="PUA domain-like"/>
    <property type="match status" value="1"/>
</dbReference>
<evidence type="ECO:0000256" key="1">
    <source>
        <dbReference type="ARBA" id="ARBA00023242"/>
    </source>
</evidence>
<evidence type="ECO:0000256" key="3">
    <source>
        <dbReference type="SAM" id="MobiDB-lite"/>
    </source>
</evidence>
<evidence type="ECO:0000313" key="5">
    <source>
        <dbReference type="EMBL" id="TDL28466.1"/>
    </source>
</evidence>
<keyword evidence="1 2" id="KW-0539">Nucleus</keyword>
<dbReference type="GO" id="GO:0061630">
    <property type="term" value="F:ubiquitin protein ligase activity"/>
    <property type="evidence" value="ECO:0007669"/>
    <property type="project" value="TreeGrafter"/>
</dbReference>
<feature type="region of interest" description="Disordered" evidence="3">
    <location>
        <begin position="294"/>
        <end position="398"/>
    </location>
</feature>
<dbReference type="STRING" id="50990.A0A4Y7QM84"/>
<feature type="compositionally biased region" description="Polar residues" evidence="3">
    <location>
        <begin position="313"/>
        <end position="325"/>
    </location>
</feature>
<dbReference type="PROSITE" id="PS51015">
    <property type="entry name" value="YDG"/>
    <property type="match status" value="1"/>
</dbReference>